<sequence>LGLCGMDSKYTAQVDSHLAELLAMDVE</sequence>
<gene>
    <name evidence="1" type="ORF">LCGC14_2933980</name>
</gene>
<comment type="caution">
    <text evidence="1">The sequence shown here is derived from an EMBL/GenBank/DDBJ whole genome shotgun (WGS) entry which is preliminary data.</text>
</comment>
<dbReference type="AlphaFoldDB" id="A0A0F9AB39"/>
<organism evidence="1">
    <name type="scientific">marine sediment metagenome</name>
    <dbReference type="NCBI Taxonomy" id="412755"/>
    <lineage>
        <taxon>unclassified sequences</taxon>
        <taxon>metagenomes</taxon>
        <taxon>ecological metagenomes</taxon>
    </lineage>
</organism>
<accession>A0A0F9AB39</accession>
<dbReference type="EMBL" id="LAZR01058649">
    <property type="protein sequence ID" value="KKK69441.1"/>
    <property type="molecule type" value="Genomic_DNA"/>
</dbReference>
<name>A0A0F9AB39_9ZZZZ</name>
<evidence type="ECO:0000313" key="1">
    <source>
        <dbReference type="EMBL" id="KKK69441.1"/>
    </source>
</evidence>
<feature type="non-terminal residue" evidence="1">
    <location>
        <position position="1"/>
    </location>
</feature>
<reference evidence="1" key="1">
    <citation type="journal article" date="2015" name="Nature">
        <title>Complex archaea that bridge the gap between prokaryotes and eukaryotes.</title>
        <authorList>
            <person name="Spang A."/>
            <person name="Saw J.H."/>
            <person name="Jorgensen S.L."/>
            <person name="Zaremba-Niedzwiedzka K."/>
            <person name="Martijn J."/>
            <person name="Lind A.E."/>
            <person name="van Eijk R."/>
            <person name="Schleper C."/>
            <person name="Guy L."/>
            <person name="Ettema T.J."/>
        </authorList>
    </citation>
    <scope>NUCLEOTIDE SEQUENCE</scope>
</reference>
<proteinExistence type="predicted"/>
<protein>
    <submittedName>
        <fullName evidence="1">Uncharacterized protein</fullName>
    </submittedName>
</protein>